<dbReference type="HAMAP" id="MF_00073">
    <property type="entry name" value="NusB"/>
    <property type="match status" value="1"/>
</dbReference>
<evidence type="ECO:0000256" key="3">
    <source>
        <dbReference type="ARBA" id="ARBA00022884"/>
    </source>
</evidence>
<evidence type="ECO:0000256" key="4">
    <source>
        <dbReference type="ARBA" id="ARBA00023015"/>
    </source>
</evidence>
<organism evidence="8 9">
    <name type="scientific">Candidatus Bealeia paramacronuclearis</name>
    <dbReference type="NCBI Taxonomy" id="1921001"/>
    <lineage>
        <taxon>Bacteria</taxon>
        <taxon>Pseudomonadati</taxon>
        <taxon>Pseudomonadota</taxon>
        <taxon>Alphaproteobacteria</taxon>
        <taxon>Holosporales</taxon>
        <taxon>Holosporaceae</taxon>
        <taxon>Candidatus Bealeia</taxon>
    </lineage>
</organism>
<evidence type="ECO:0000313" key="9">
    <source>
        <dbReference type="Proteomes" id="UP001330434"/>
    </source>
</evidence>
<evidence type="ECO:0000259" key="7">
    <source>
        <dbReference type="Pfam" id="PF01029"/>
    </source>
</evidence>
<dbReference type="Pfam" id="PF01029">
    <property type="entry name" value="NusB"/>
    <property type="match status" value="1"/>
</dbReference>
<keyword evidence="2 6" id="KW-0889">Transcription antitermination</keyword>
<feature type="domain" description="NusB/RsmB/TIM44" evidence="7">
    <location>
        <begin position="19"/>
        <end position="153"/>
    </location>
</feature>
<name>A0ABZ2C3E1_9PROT</name>
<dbReference type="EMBL" id="CP133270">
    <property type="protein sequence ID" value="WVX65955.1"/>
    <property type="molecule type" value="Genomic_DNA"/>
</dbReference>
<evidence type="ECO:0000313" key="8">
    <source>
        <dbReference type="EMBL" id="WVX65955.1"/>
    </source>
</evidence>
<gene>
    <name evidence="6" type="primary">nusB</name>
    <name evidence="8" type="ORF">Bealeia1_00121</name>
</gene>
<dbReference type="Proteomes" id="UP001330434">
    <property type="component" value="Chromosome"/>
</dbReference>
<reference evidence="8 9" key="1">
    <citation type="journal article" date="2024" name="Environ. Microbiol.">
        <title>Novel evolutionary insights on the interactions of the Holosporales (Alphaproteobacteria) with eukaryotic hosts from comparative genomics.</title>
        <authorList>
            <person name="Giovannini M."/>
            <person name="Petroni G."/>
            <person name="Castelli M."/>
        </authorList>
    </citation>
    <scope>NUCLEOTIDE SEQUENCE [LARGE SCALE GENOMIC DNA]</scope>
    <source>
        <strain evidence="8 9">US_Bl 15I1</strain>
    </source>
</reference>
<sequence>MSDQRVSSEKPKASKRSLSRLAAIQAMFQIEQSGDAPSAVIREFLEHRLGQEIDGDHYLRADTTLFANLVRGCSQEITKIDELIAGSLAKDWTLERIESVIRAILRLGTYELKDHLETPTLVIINEYLELTRAFYDHDEEVSFVNGVLDKIAKILRQGMDLREGTSPHKED</sequence>
<keyword evidence="9" id="KW-1185">Reference proteome</keyword>
<dbReference type="InterPro" id="IPR035926">
    <property type="entry name" value="NusB-like_sf"/>
</dbReference>
<evidence type="ECO:0000256" key="2">
    <source>
        <dbReference type="ARBA" id="ARBA00022814"/>
    </source>
</evidence>
<comment type="similarity">
    <text evidence="1 6">Belongs to the NusB family.</text>
</comment>
<proteinExistence type="inferred from homology"/>
<dbReference type="NCBIfam" id="TIGR01951">
    <property type="entry name" value="nusB"/>
    <property type="match status" value="1"/>
</dbReference>
<evidence type="ECO:0000256" key="5">
    <source>
        <dbReference type="ARBA" id="ARBA00023163"/>
    </source>
</evidence>
<keyword evidence="4 6" id="KW-0805">Transcription regulation</keyword>
<comment type="function">
    <text evidence="6">Involved in transcription antitermination. Required for transcription of ribosomal RNA (rRNA) genes. Binds specifically to the boxA antiterminator sequence of the ribosomal RNA (rrn) operons.</text>
</comment>
<dbReference type="InterPro" id="IPR011605">
    <property type="entry name" value="NusB_fam"/>
</dbReference>
<evidence type="ECO:0000256" key="6">
    <source>
        <dbReference type="HAMAP-Rule" id="MF_00073"/>
    </source>
</evidence>
<dbReference type="RefSeq" id="WP_331256523.1">
    <property type="nucleotide sequence ID" value="NZ_CP133270.1"/>
</dbReference>
<protein>
    <recommendedName>
        <fullName evidence="6">Transcription antitermination protein NusB</fullName>
    </recommendedName>
    <alternativeName>
        <fullName evidence="6">Antitermination factor NusB</fullName>
    </alternativeName>
</protein>
<keyword evidence="5 6" id="KW-0804">Transcription</keyword>
<evidence type="ECO:0000256" key="1">
    <source>
        <dbReference type="ARBA" id="ARBA00005952"/>
    </source>
</evidence>
<dbReference type="InterPro" id="IPR006027">
    <property type="entry name" value="NusB_RsmB_TIM44"/>
</dbReference>
<keyword evidence="3 6" id="KW-0694">RNA-binding</keyword>
<accession>A0ABZ2C3E1</accession>
<dbReference type="PANTHER" id="PTHR11078:SF3">
    <property type="entry name" value="ANTITERMINATION NUSB DOMAIN-CONTAINING PROTEIN"/>
    <property type="match status" value="1"/>
</dbReference>
<dbReference type="PANTHER" id="PTHR11078">
    <property type="entry name" value="N UTILIZATION SUBSTANCE PROTEIN B-RELATED"/>
    <property type="match status" value="1"/>
</dbReference>
<dbReference type="Gene3D" id="1.10.940.10">
    <property type="entry name" value="NusB-like"/>
    <property type="match status" value="1"/>
</dbReference>
<dbReference type="SUPFAM" id="SSF48013">
    <property type="entry name" value="NusB-like"/>
    <property type="match status" value="1"/>
</dbReference>